<evidence type="ECO:0000313" key="2">
    <source>
        <dbReference type="Proteomes" id="UP001151133"/>
    </source>
</evidence>
<organism evidence="1 2">
    <name type="scientific">Flavobacterium frigoritolerans</name>
    <dbReference type="NCBI Taxonomy" id="2987686"/>
    <lineage>
        <taxon>Bacteria</taxon>
        <taxon>Pseudomonadati</taxon>
        <taxon>Bacteroidota</taxon>
        <taxon>Flavobacteriia</taxon>
        <taxon>Flavobacteriales</taxon>
        <taxon>Flavobacteriaceae</taxon>
        <taxon>Flavobacterium</taxon>
    </lineage>
</organism>
<protein>
    <submittedName>
        <fullName evidence="1">Uncharacterized protein</fullName>
    </submittedName>
</protein>
<comment type="caution">
    <text evidence="1">The sequence shown here is derived from an EMBL/GenBank/DDBJ whole genome shotgun (WGS) entry which is preliminary data.</text>
</comment>
<name>A0A9X3C6Z0_9FLAO</name>
<sequence length="140" mass="16658">MFVLFILNFKSGIKIVTVTTEILFDNFIMTKELKRVEEKEFNTREIRLNSLCTALQFHSISEQSRQILMERFILEKEELAQFNPSFIASESSKNWSRIQNYTEEFSKENRYQLIIGSENRIPVLYVQMKELIYPKICLST</sequence>
<gene>
    <name evidence="1" type="ORF">OIU80_11745</name>
</gene>
<proteinExistence type="predicted"/>
<dbReference type="Gene3D" id="3.30.910.20">
    <property type="entry name" value="Skp domain"/>
    <property type="match status" value="1"/>
</dbReference>
<dbReference type="InterPro" id="IPR024930">
    <property type="entry name" value="Skp_dom_sf"/>
</dbReference>
<evidence type="ECO:0000313" key="1">
    <source>
        <dbReference type="EMBL" id="MCV9932954.1"/>
    </source>
</evidence>
<dbReference type="EMBL" id="JAOZEV010000008">
    <property type="protein sequence ID" value="MCV9932954.1"/>
    <property type="molecule type" value="Genomic_DNA"/>
</dbReference>
<dbReference type="AlphaFoldDB" id="A0A9X3C6Z0"/>
<keyword evidence="2" id="KW-1185">Reference proteome</keyword>
<accession>A0A9X3C6Z0</accession>
<reference evidence="1" key="1">
    <citation type="submission" date="2022-10" db="EMBL/GenBank/DDBJ databases">
        <title>Two novel species of Flavobacterium.</title>
        <authorList>
            <person name="Liu Q."/>
            <person name="Xin Y.-H."/>
        </authorList>
    </citation>
    <scope>NUCLEOTIDE SEQUENCE</scope>
    <source>
        <strain evidence="1">LS1R47</strain>
    </source>
</reference>
<dbReference type="Proteomes" id="UP001151133">
    <property type="component" value="Unassembled WGS sequence"/>
</dbReference>
<dbReference type="RefSeq" id="WP_264287194.1">
    <property type="nucleotide sequence ID" value="NZ_JAOZEV010000008.1"/>
</dbReference>